<name>A0A5B9QKA6_9BACT</name>
<dbReference type="Pfam" id="PF00701">
    <property type="entry name" value="DHDPS"/>
    <property type="match status" value="1"/>
</dbReference>
<dbReference type="GO" id="GO:0008747">
    <property type="term" value="F:N-acetylneuraminate lyase activity"/>
    <property type="evidence" value="ECO:0007669"/>
    <property type="project" value="TreeGrafter"/>
</dbReference>
<dbReference type="OrthoDB" id="9771791at2"/>
<evidence type="ECO:0000313" key="5">
    <source>
        <dbReference type="Proteomes" id="UP000325286"/>
    </source>
</evidence>
<dbReference type="EMBL" id="CP042914">
    <property type="protein sequence ID" value="QEG38172.1"/>
    <property type="molecule type" value="Genomic_DNA"/>
</dbReference>
<evidence type="ECO:0000256" key="1">
    <source>
        <dbReference type="ARBA" id="ARBA00023239"/>
    </source>
</evidence>
<dbReference type="PIRSF" id="PIRSF001365">
    <property type="entry name" value="DHDPS"/>
    <property type="match status" value="1"/>
</dbReference>
<keyword evidence="5" id="KW-1185">Reference proteome</keyword>
<evidence type="ECO:0000256" key="3">
    <source>
        <dbReference type="PIRSR" id="PIRSR001365-2"/>
    </source>
</evidence>
<gene>
    <name evidence="4" type="primary">araD</name>
    <name evidence="4" type="ORF">UC8_01250</name>
</gene>
<dbReference type="GO" id="GO:0019262">
    <property type="term" value="P:N-acetylneuraminate catabolic process"/>
    <property type="evidence" value="ECO:0007669"/>
    <property type="project" value="TreeGrafter"/>
</dbReference>
<dbReference type="Proteomes" id="UP000325286">
    <property type="component" value="Chromosome"/>
</dbReference>
<dbReference type="SUPFAM" id="SSF51569">
    <property type="entry name" value="Aldolase"/>
    <property type="match status" value="1"/>
</dbReference>
<dbReference type="Gene3D" id="3.20.20.70">
    <property type="entry name" value="Aldolase class I"/>
    <property type="match status" value="1"/>
</dbReference>
<dbReference type="PANTHER" id="PTHR42849:SF1">
    <property type="entry name" value="N-ACETYLNEURAMINATE LYASE"/>
    <property type="match status" value="1"/>
</dbReference>
<dbReference type="SMART" id="SM01130">
    <property type="entry name" value="DHDPS"/>
    <property type="match status" value="1"/>
</dbReference>
<feature type="binding site" evidence="3">
    <location>
        <position position="209"/>
    </location>
    <ligand>
        <name>pyruvate</name>
        <dbReference type="ChEBI" id="CHEBI:15361"/>
    </ligand>
</feature>
<dbReference type="PANTHER" id="PTHR42849">
    <property type="entry name" value="N-ACETYLNEURAMINATE LYASE"/>
    <property type="match status" value="1"/>
</dbReference>
<dbReference type="InterPro" id="IPR002220">
    <property type="entry name" value="DapA-like"/>
</dbReference>
<dbReference type="GO" id="GO:0005829">
    <property type="term" value="C:cytosol"/>
    <property type="evidence" value="ECO:0007669"/>
    <property type="project" value="TreeGrafter"/>
</dbReference>
<proteinExistence type="inferred from homology"/>
<evidence type="ECO:0000313" key="4">
    <source>
        <dbReference type="EMBL" id="QEG38172.1"/>
    </source>
</evidence>
<accession>A0A5B9QKA6</accession>
<reference evidence="4 5" key="1">
    <citation type="submission" date="2019-08" db="EMBL/GenBank/DDBJ databases">
        <title>Deep-cultivation of Planctomycetes and their phenomic and genomic characterization uncovers novel biology.</title>
        <authorList>
            <person name="Wiegand S."/>
            <person name="Jogler M."/>
            <person name="Boedeker C."/>
            <person name="Pinto D."/>
            <person name="Vollmers J."/>
            <person name="Rivas-Marin E."/>
            <person name="Kohn T."/>
            <person name="Peeters S.H."/>
            <person name="Heuer A."/>
            <person name="Rast P."/>
            <person name="Oberbeckmann S."/>
            <person name="Bunk B."/>
            <person name="Jeske O."/>
            <person name="Meyerdierks A."/>
            <person name="Storesund J.E."/>
            <person name="Kallscheuer N."/>
            <person name="Luecker S."/>
            <person name="Lage O.M."/>
            <person name="Pohl T."/>
            <person name="Merkel B.J."/>
            <person name="Hornburger P."/>
            <person name="Mueller R.-W."/>
            <person name="Bruemmer F."/>
            <person name="Labrenz M."/>
            <person name="Spormann A.M."/>
            <person name="Op den Camp H."/>
            <person name="Overmann J."/>
            <person name="Amann R."/>
            <person name="Jetten M.S.M."/>
            <person name="Mascher T."/>
            <person name="Medema M.H."/>
            <person name="Devos D.P."/>
            <person name="Kaster A.-K."/>
            <person name="Ovreas L."/>
            <person name="Rohde M."/>
            <person name="Galperin M.Y."/>
            <person name="Jogler C."/>
        </authorList>
    </citation>
    <scope>NUCLEOTIDE SEQUENCE [LARGE SCALE GENOMIC DNA]</scope>
    <source>
        <strain evidence="4 5">UC8</strain>
    </source>
</reference>
<keyword evidence="1 2" id="KW-0456">Lyase</keyword>
<protein>
    <submittedName>
        <fullName evidence="4">L-2-keto-3-deoxyarabonate dehydratase</fullName>
        <ecNumber evidence="4">4.2.1.43</ecNumber>
    </submittedName>
</protein>
<dbReference type="AlphaFoldDB" id="A0A5B9QKA6"/>
<dbReference type="InterPro" id="IPR013785">
    <property type="entry name" value="Aldolase_TIM"/>
</dbReference>
<evidence type="ECO:0000256" key="2">
    <source>
        <dbReference type="PIRNR" id="PIRNR001365"/>
    </source>
</evidence>
<dbReference type="KEGG" id="rul:UC8_01250"/>
<organism evidence="4 5">
    <name type="scientific">Roseimaritima ulvae</name>
    <dbReference type="NCBI Taxonomy" id="980254"/>
    <lineage>
        <taxon>Bacteria</taxon>
        <taxon>Pseudomonadati</taxon>
        <taxon>Planctomycetota</taxon>
        <taxon>Planctomycetia</taxon>
        <taxon>Pirellulales</taxon>
        <taxon>Pirellulaceae</taxon>
        <taxon>Roseimaritima</taxon>
    </lineage>
</organism>
<dbReference type="RefSeq" id="WP_068130058.1">
    <property type="nucleotide sequence ID" value="NZ_CP042914.1"/>
</dbReference>
<dbReference type="GO" id="GO:0047449">
    <property type="term" value="F:2-dehydro-3-deoxy-L-arabinonate dehydratase activity"/>
    <property type="evidence" value="ECO:0007669"/>
    <property type="project" value="UniProtKB-EC"/>
</dbReference>
<dbReference type="EC" id="4.2.1.43" evidence="4"/>
<sequence>MTSNINGILPILHTPFDANDEIDRDCLKREIDWAFEQGSHGVCSAMVSEILRLTSEERIELNELIVEITAGRGSVVASVGAESTKQAVYFAKRAVDAGCNAIMAIPPISTALPLPALRDYFGALADAVPVPLIVQDASSYVGASIPTEFYVQLLDQYGPEKILFKPEGAPIGPNISDLRDASDGRARMFDGSGGMLLIDAFRRGVIGTMPGIDLLDGIAALWTALKNQDDATAYRIYFPICAIVALQLQAGLDGFLAIEKYILVKRGLFDTDRRRQPNSWSLDSETQREVDRLLTMLTDALAAT</sequence>
<comment type="similarity">
    <text evidence="2">Belongs to the DapA family.</text>
</comment>
<dbReference type="CDD" id="cd00408">
    <property type="entry name" value="DHDPS-like"/>
    <property type="match status" value="1"/>
</dbReference>